<feature type="region of interest" description="Disordered" evidence="1">
    <location>
        <begin position="1"/>
        <end position="101"/>
    </location>
</feature>
<organism evidence="2 3">
    <name type="scientific">Triticum urartu</name>
    <name type="common">Red wild einkorn</name>
    <name type="synonym">Crithodium urartu</name>
    <dbReference type="NCBI Taxonomy" id="4572"/>
    <lineage>
        <taxon>Eukaryota</taxon>
        <taxon>Viridiplantae</taxon>
        <taxon>Streptophyta</taxon>
        <taxon>Embryophyta</taxon>
        <taxon>Tracheophyta</taxon>
        <taxon>Spermatophyta</taxon>
        <taxon>Magnoliopsida</taxon>
        <taxon>Liliopsida</taxon>
        <taxon>Poales</taxon>
        <taxon>Poaceae</taxon>
        <taxon>BOP clade</taxon>
        <taxon>Pooideae</taxon>
        <taxon>Triticodae</taxon>
        <taxon>Triticeae</taxon>
        <taxon>Triticinae</taxon>
        <taxon>Triticum</taxon>
    </lineage>
</organism>
<dbReference type="Gramene" id="TuG1812G0200003003.01.T01">
    <property type="protein sequence ID" value="TuG1812G0200003003.01.T01.cds369510"/>
    <property type="gene ID" value="TuG1812G0200003003.01"/>
</dbReference>
<feature type="compositionally biased region" description="Low complexity" evidence="1">
    <location>
        <begin position="83"/>
        <end position="99"/>
    </location>
</feature>
<dbReference type="Proteomes" id="UP000015106">
    <property type="component" value="Chromosome 2"/>
</dbReference>
<dbReference type="EnsemblPlants" id="TuG1812G0200003003.01.T01">
    <property type="protein sequence ID" value="TuG1812G0200003003.01.T01.cds369510"/>
    <property type="gene ID" value="TuG1812G0200003003.01"/>
</dbReference>
<feature type="compositionally biased region" description="Low complexity" evidence="1">
    <location>
        <begin position="43"/>
        <end position="55"/>
    </location>
</feature>
<accession>A0A8R7PEI1</accession>
<keyword evidence="3" id="KW-1185">Reference proteome</keyword>
<reference evidence="2" key="2">
    <citation type="submission" date="2018-03" db="EMBL/GenBank/DDBJ databases">
        <title>The Triticum urartu genome reveals the dynamic nature of wheat genome evolution.</title>
        <authorList>
            <person name="Ling H."/>
            <person name="Ma B."/>
            <person name="Shi X."/>
            <person name="Liu H."/>
            <person name="Dong L."/>
            <person name="Sun H."/>
            <person name="Cao Y."/>
            <person name="Gao Q."/>
            <person name="Zheng S."/>
            <person name="Li Y."/>
            <person name="Yu Y."/>
            <person name="Du H."/>
            <person name="Qi M."/>
            <person name="Li Y."/>
            <person name="Yu H."/>
            <person name="Cui Y."/>
            <person name="Wang N."/>
            <person name="Chen C."/>
            <person name="Wu H."/>
            <person name="Zhao Y."/>
            <person name="Zhang J."/>
            <person name="Li Y."/>
            <person name="Zhou W."/>
            <person name="Zhang B."/>
            <person name="Hu W."/>
            <person name="Eijk M."/>
            <person name="Tang J."/>
            <person name="Witsenboer H."/>
            <person name="Zhao S."/>
            <person name="Li Z."/>
            <person name="Zhang A."/>
            <person name="Wang D."/>
            <person name="Liang C."/>
        </authorList>
    </citation>
    <scope>NUCLEOTIDE SEQUENCE [LARGE SCALE GENOMIC DNA]</scope>
    <source>
        <strain evidence="2">cv. G1812</strain>
    </source>
</reference>
<dbReference type="AlphaFoldDB" id="A0A8R7PEI1"/>
<feature type="compositionally biased region" description="Polar residues" evidence="1">
    <location>
        <begin position="56"/>
        <end position="77"/>
    </location>
</feature>
<sequence>MDTRSWDVELSPTRMRKRRMSTTTSPGPDFSVTVTTSSGQEFRATTTRRMATKATSSAPELSMLKTSESRATPTRSTPGLEFSPSRRATTSTPASSPLATRRRLTRMKCSSATYMPRLWRWRKVACSWMFTKNHRSATTTASRRSRAAMMGMARTTAATGMIRGTTGMSRMMIAMMRSTSC</sequence>
<proteinExistence type="predicted"/>
<evidence type="ECO:0000313" key="2">
    <source>
        <dbReference type="EnsemblPlants" id="TuG1812G0200003003.01.T01.cds369510"/>
    </source>
</evidence>
<reference evidence="2" key="3">
    <citation type="submission" date="2022-06" db="UniProtKB">
        <authorList>
            <consortium name="EnsemblPlants"/>
        </authorList>
    </citation>
    <scope>IDENTIFICATION</scope>
</reference>
<protein>
    <submittedName>
        <fullName evidence="2">Uncharacterized protein</fullName>
    </submittedName>
</protein>
<evidence type="ECO:0000313" key="3">
    <source>
        <dbReference type="Proteomes" id="UP000015106"/>
    </source>
</evidence>
<reference evidence="3" key="1">
    <citation type="journal article" date="2013" name="Nature">
        <title>Draft genome of the wheat A-genome progenitor Triticum urartu.</title>
        <authorList>
            <person name="Ling H.Q."/>
            <person name="Zhao S."/>
            <person name="Liu D."/>
            <person name="Wang J."/>
            <person name="Sun H."/>
            <person name="Zhang C."/>
            <person name="Fan H."/>
            <person name="Li D."/>
            <person name="Dong L."/>
            <person name="Tao Y."/>
            <person name="Gao C."/>
            <person name="Wu H."/>
            <person name="Li Y."/>
            <person name="Cui Y."/>
            <person name="Guo X."/>
            <person name="Zheng S."/>
            <person name="Wang B."/>
            <person name="Yu K."/>
            <person name="Liang Q."/>
            <person name="Yang W."/>
            <person name="Lou X."/>
            <person name="Chen J."/>
            <person name="Feng M."/>
            <person name="Jian J."/>
            <person name="Zhang X."/>
            <person name="Luo G."/>
            <person name="Jiang Y."/>
            <person name="Liu J."/>
            <person name="Wang Z."/>
            <person name="Sha Y."/>
            <person name="Zhang B."/>
            <person name="Wu H."/>
            <person name="Tang D."/>
            <person name="Shen Q."/>
            <person name="Xue P."/>
            <person name="Zou S."/>
            <person name="Wang X."/>
            <person name="Liu X."/>
            <person name="Wang F."/>
            <person name="Yang Y."/>
            <person name="An X."/>
            <person name="Dong Z."/>
            <person name="Zhang K."/>
            <person name="Zhang X."/>
            <person name="Luo M.C."/>
            <person name="Dvorak J."/>
            <person name="Tong Y."/>
            <person name="Wang J."/>
            <person name="Yang H."/>
            <person name="Li Z."/>
            <person name="Wang D."/>
            <person name="Zhang A."/>
            <person name="Wang J."/>
        </authorList>
    </citation>
    <scope>NUCLEOTIDE SEQUENCE</scope>
    <source>
        <strain evidence="3">cv. G1812</strain>
    </source>
</reference>
<name>A0A8R7PEI1_TRIUA</name>
<evidence type="ECO:0000256" key="1">
    <source>
        <dbReference type="SAM" id="MobiDB-lite"/>
    </source>
</evidence>